<organism evidence="2 3">
    <name type="scientific">Rhizobium mesoamericanum STM3625</name>
    <dbReference type="NCBI Taxonomy" id="1211777"/>
    <lineage>
        <taxon>Bacteria</taxon>
        <taxon>Pseudomonadati</taxon>
        <taxon>Pseudomonadota</taxon>
        <taxon>Alphaproteobacteria</taxon>
        <taxon>Hyphomicrobiales</taxon>
        <taxon>Rhizobiaceae</taxon>
        <taxon>Rhizobium/Agrobacterium group</taxon>
        <taxon>Rhizobium</taxon>
    </lineage>
</organism>
<evidence type="ECO:0008006" key="4">
    <source>
        <dbReference type="Google" id="ProtNLM"/>
    </source>
</evidence>
<comment type="caution">
    <text evidence="2">The sequence shown here is derived from an EMBL/GenBank/DDBJ whole genome shotgun (WGS) entry which is preliminary data.</text>
</comment>
<feature type="compositionally biased region" description="Pro residues" evidence="1">
    <location>
        <begin position="116"/>
        <end position="127"/>
    </location>
</feature>
<feature type="region of interest" description="Disordered" evidence="1">
    <location>
        <begin position="115"/>
        <end position="139"/>
    </location>
</feature>
<dbReference type="eggNOG" id="ENOG503174C">
    <property type="taxonomic scope" value="Bacteria"/>
</dbReference>
<feature type="compositionally biased region" description="Polar residues" evidence="1">
    <location>
        <begin position="9"/>
        <end position="19"/>
    </location>
</feature>
<evidence type="ECO:0000313" key="3">
    <source>
        <dbReference type="Proteomes" id="UP000009319"/>
    </source>
</evidence>
<feature type="region of interest" description="Disordered" evidence="1">
    <location>
        <begin position="1"/>
        <end position="27"/>
    </location>
</feature>
<accession>K0Q1W2</accession>
<evidence type="ECO:0000313" key="2">
    <source>
        <dbReference type="EMBL" id="CCM78037.1"/>
    </source>
</evidence>
<dbReference type="AlphaFoldDB" id="K0Q1W2"/>
<dbReference type="EMBL" id="CANI01000034">
    <property type="protein sequence ID" value="CCM78037.1"/>
    <property type="molecule type" value="Genomic_DNA"/>
</dbReference>
<dbReference type="RefSeq" id="WP_007529058.1">
    <property type="nucleotide sequence ID" value="NZ_HF536772.1"/>
</dbReference>
<dbReference type="Proteomes" id="UP000009319">
    <property type="component" value="Unassembled WGS sequence"/>
</dbReference>
<evidence type="ECO:0000256" key="1">
    <source>
        <dbReference type="SAM" id="MobiDB-lite"/>
    </source>
</evidence>
<name>K0Q1W2_9HYPH</name>
<protein>
    <recommendedName>
        <fullName evidence="4">DUF5681 domain-containing protein</fullName>
    </recommendedName>
</protein>
<proteinExistence type="predicted"/>
<dbReference type="HOGENOM" id="CLU_1843520_0_0_5"/>
<sequence length="139" mass="14302">MAAVKQRHSGQFQPGQSGNPLGYPKIPPDVKARLKGLNMKAVQAIEDALDGDDQKLRLAAAQEVLNRNLGKPHVSATVDVNAHDSGAAMLAALTAAAARSSASPALVIDATAERAPAPPLPTLPPIPLASIPAGDEHED</sequence>
<keyword evidence="3" id="KW-1185">Reference proteome</keyword>
<reference evidence="2 3" key="1">
    <citation type="journal article" date="2013" name="Genome Announc.">
        <title>Draft Genome Sequence of Rhizobium mesoamericanum STM3625, a Nitrogen-Fixing Symbiont of Mimosa pudica Isolated in French Guiana (South America).</title>
        <authorList>
            <person name="Moulin L."/>
            <person name="Mornico D."/>
            <person name="Melkonian R."/>
            <person name="Klonowska A."/>
        </authorList>
    </citation>
    <scope>NUCLEOTIDE SEQUENCE [LARGE SCALE GENOMIC DNA]</scope>
    <source>
        <strain evidence="2 3">STM3625</strain>
    </source>
</reference>
<gene>
    <name evidence="2" type="ORF">BN77_1012</name>
</gene>